<evidence type="ECO:0000313" key="2">
    <source>
        <dbReference type="Proteomes" id="UP001370758"/>
    </source>
</evidence>
<evidence type="ECO:0000313" key="1">
    <source>
        <dbReference type="EMBL" id="KAK6506767.1"/>
    </source>
</evidence>
<dbReference type="Proteomes" id="UP001370758">
    <property type="component" value="Unassembled WGS sequence"/>
</dbReference>
<comment type="caution">
    <text evidence="1">The sequence shown here is derived from an EMBL/GenBank/DDBJ whole genome shotgun (WGS) entry which is preliminary data.</text>
</comment>
<proteinExistence type="predicted"/>
<name>A0AAV9WET7_9PEZI</name>
<dbReference type="AlphaFoldDB" id="A0AAV9WET7"/>
<accession>A0AAV9WET7</accession>
<evidence type="ECO:0008006" key="3">
    <source>
        <dbReference type="Google" id="ProtNLM"/>
    </source>
</evidence>
<keyword evidence="2" id="KW-1185">Reference proteome</keyword>
<sequence length="136" mass="14473">MSWTSTHGVAVIAEDPNSFTVQPRAGYAVVSPVSAGTLEGKFHFTLPRPPAGYNNATNISIEFTSQLATVDEYHVYFGNKEKSSDTNLGWTNSQSQALASSVALSGSNAGIDVIVKIVFANQSSSINLWSIGLQYA</sequence>
<protein>
    <recommendedName>
        <fullName evidence="3">Fucose-specific lectin</fullName>
    </recommendedName>
</protein>
<gene>
    <name evidence="1" type="ORF">TWF481_005227</name>
</gene>
<organism evidence="1 2">
    <name type="scientific">Arthrobotrys musiformis</name>
    <dbReference type="NCBI Taxonomy" id="47236"/>
    <lineage>
        <taxon>Eukaryota</taxon>
        <taxon>Fungi</taxon>
        <taxon>Dikarya</taxon>
        <taxon>Ascomycota</taxon>
        <taxon>Pezizomycotina</taxon>
        <taxon>Orbiliomycetes</taxon>
        <taxon>Orbiliales</taxon>
        <taxon>Orbiliaceae</taxon>
        <taxon>Arthrobotrys</taxon>
    </lineage>
</organism>
<reference evidence="1 2" key="1">
    <citation type="submission" date="2023-08" db="EMBL/GenBank/DDBJ databases">
        <authorList>
            <person name="Palmer J.M."/>
        </authorList>
    </citation>
    <scope>NUCLEOTIDE SEQUENCE [LARGE SCALE GENOMIC DNA]</scope>
    <source>
        <strain evidence="1 2">TWF481</strain>
    </source>
</reference>
<dbReference type="EMBL" id="JAVHJL010000003">
    <property type="protein sequence ID" value="KAK6506767.1"/>
    <property type="molecule type" value="Genomic_DNA"/>
</dbReference>